<evidence type="ECO:0000256" key="2">
    <source>
        <dbReference type="PROSITE-ProRule" id="PRU00708"/>
    </source>
</evidence>
<dbReference type="EMBL" id="JAAAIM010001342">
    <property type="protein sequence ID" value="KAG0279562.1"/>
    <property type="molecule type" value="Genomic_DNA"/>
</dbReference>
<dbReference type="PANTHER" id="PTHR47934:SF6">
    <property type="entry name" value="MITOCHONDRIAL GROUP I INTRON SPLICING FACTOR CCM1-RELATED"/>
    <property type="match status" value="1"/>
</dbReference>
<keyword evidence="6" id="KW-1185">Reference proteome</keyword>
<dbReference type="Pfam" id="PF13041">
    <property type="entry name" value="PPR_2"/>
    <property type="match status" value="1"/>
</dbReference>
<evidence type="ECO:0000256" key="1">
    <source>
        <dbReference type="ARBA" id="ARBA00022737"/>
    </source>
</evidence>
<feature type="repeat" description="PPR" evidence="2">
    <location>
        <begin position="746"/>
        <end position="781"/>
    </location>
</feature>
<dbReference type="Pfam" id="PF17177">
    <property type="entry name" value="PPR_long"/>
    <property type="match status" value="1"/>
</dbReference>
<feature type="domain" description="PROP1-like PPR" evidence="4">
    <location>
        <begin position="687"/>
        <end position="813"/>
    </location>
</feature>
<sequence length="916" mass="102142">MINLKSGAILGALTRQSVSKQLLPLSSSKNQVISLTHRTTQPVSANAPSNPVRSFSSSQASRENTSNNHNATVNNHPFYNTGTNAQNTIIHHKLQASINPNLKFHPGQQNSKHGQHHTSTSNNPNSAKPPKHDELSKIAWEAINGQDARAIFPCLQEMQHQGVYADAALSTRIVAQFLDMNNPQDAERALVMLVDCHHTQGRSLSVSQKNTYTSLAKDIANHSSDFLQALSLAKLLDRHGLLASAGFADGALRSYRELKVTSGLSVVRAMLNSTDMETLLTLQATLTRTYARYKKLIEILLDAKEMNIIPSWESCSKISLSFVRLGDYSGQLAWDTAVQEIYPGFQLVIPDDFTTGQETPLQSTAHQQNSHHQNQRVNQQQLQYASQPPNSQQQQKQHQHQPQQQQQQQHHQPCQQQNACGCQSQSEHNGGGRNRRKVAPNPSAQVLLRNGDSSEQIIRACKAGYAAVALDEIDKMMKQDQLPSPQALADTIQVCAKREKERATNYHKLYHIALRSIDAIKDRTHRRAAEYEVYNAMLVANATLGDMTSAKKNYDDIVQLGQFPDATGYATLLIATTTGAVDEALDALKILDEVKRHNIKPNIFFYNVVIGKLSRGRKIERVLEVYDDMIKHDIRPNAITYGTLISACTRVGSEEMARNLFKEMTASPKYKPRQGPHNAMIQFYVRQKKDREAALDYYDDMLRRKLSPTEHTYTLLIEAFACIQPYDLGEANRLIQSLRRGPVRASEAHFSALIHAYGVEHRDVSTAMAVFDHMRQNGIVPKGPAYQSLIESYIANGDVRRAVDVRNELLASGQPSSTYIENTLIRGFGQANDIDSAEDIFRSMKDPYGPKDGSAILKEPSTFQSMVSAYLENEMVERAYGTLSMMRSQHYPELVVKPVEEAIASHTAALSSHGCM</sequence>
<proteinExistence type="predicted"/>
<comment type="caution">
    <text evidence="5">The sequence shown here is derived from an EMBL/GenBank/DDBJ whole genome shotgun (WGS) entry which is preliminary data.</text>
</comment>
<dbReference type="InterPro" id="IPR011990">
    <property type="entry name" value="TPR-like_helical_dom_sf"/>
</dbReference>
<dbReference type="InterPro" id="IPR033443">
    <property type="entry name" value="PROP1-like_PPR_dom"/>
</dbReference>
<feature type="compositionally biased region" description="Polar residues" evidence="3">
    <location>
        <begin position="418"/>
        <end position="428"/>
    </location>
</feature>
<dbReference type="NCBIfam" id="TIGR00756">
    <property type="entry name" value="PPR"/>
    <property type="match status" value="4"/>
</dbReference>
<name>A0ABQ7JLH3_9FUNG</name>
<evidence type="ECO:0000313" key="6">
    <source>
        <dbReference type="Proteomes" id="UP001194696"/>
    </source>
</evidence>
<feature type="compositionally biased region" description="Polar residues" evidence="3">
    <location>
        <begin position="356"/>
        <end position="365"/>
    </location>
</feature>
<evidence type="ECO:0000259" key="4">
    <source>
        <dbReference type="Pfam" id="PF17177"/>
    </source>
</evidence>
<protein>
    <recommendedName>
        <fullName evidence="4">PROP1-like PPR domain-containing protein</fullName>
    </recommendedName>
</protein>
<accession>A0ABQ7JLH3</accession>
<dbReference type="InterPro" id="IPR051114">
    <property type="entry name" value="Mito_RNA_Proc_CCM1"/>
</dbReference>
<feature type="region of interest" description="Disordered" evidence="3">
    <location>
        <begin position="100"/>
        <end position="133"/>
    </location>
</feature>
<dbReference type="Pfam" id="PF01535">
    <property type="entry name" value="PPR"/>
    <property type="match status" value="2"/>
</dbReference>
<dbReference type="Proteomes" id="UP001194696">
    <property type="component" value="Unassembled WGS sequence"/>
</dbReference>
<feature type="compositionally biased region" description="Low complexity" evidence="3">
    <location>
        <begin position="366"/>
        <end position="417"/>
    </location>
</feature>
<feature type="region of interest" description="Disordered" evidence="3">
    <location>
        <begin position="36"/>
        <end position="83"/>
    </location>
</feature>
<reference evidence="5 6" key="1">
    <citation type="journal article" date="2020" name="Fungal Divers.">
        <title>Resolving the Mortierellaceae phylogeny through synthesis of multi-gene phylogenetics and phylogenomics.</title>
        <authorList>
            <person name="Vandepol N."/>
            <person name="Liber J."/>
            <person name="Desiro A."/>
            <person name="Na H."/>
            <person name="Kennedy M."/>
            <person name="Barry K."/>
            <person name="Grigoriev I.V."/>
            <person name="Miller A.N."/>
            <person name="O'Donnell K."/>
            <person name="Stajich J.E."/>
            <person name="Bonito G."/>
        </authorList>
    </citation>
    <scope>NUCLEOTIDE SEQUENCE [LARGE SCALE GENOMIC DNA]</scope>
    <source>
        <strain evidence="5 6">AD045</strain>
    </source>
</reference>
<dbReference type="PANTHER" id="PTHR47934">
    <property type="entry name" value="PENTATRICOPEPTIDE REPEAT-CONTAINING PROTEIN PET309, MITOCHONDRIAL"/>
    <property type="match status" value="1"/>
</dbReference>
<feature type="compositionally biased region" description="Low complexity" evidence="3">
    <location>
        <begin position="64"/>
        <end position="76"/>
    </location>
</feature>
<feature type="repeat" description="PPR" evidence="2">
    <location>
        <begin position="637"/>
        <end position="667"/>
    </location>
</feature>
<organism evidence="5 6">
    <name type="scientific">Linnemannia gamsii</name>
    <dbReference type="NCBI Taxonomy" id="64522"/>
    <lineage>
        <taxon>Eukaryota</taxon>
        <taxon>Fungi</taxon>
        <taxon>Fungi incertae sedis</taxon>
        <taxon>Mucoromycota</taxon>
        <taxon>Mortierellomycotina</taxon>
        <taxon>Mortierellomycetes</taxon>
        <taxon>Mortierellales</taxon>
        <taxon>Mortierellaceae</taxon>
        <taxon>Linnemannia</taxon>
    </lineage>
</organism>
<evidence type="ECO:0000256" key="3">
    <source>
        <dbReference type="SAM" id="MobiDB-lite"/>
    </source>
</evidence>
<dbReference type="InterPro" id="IPR002885">
    <property type="entry name" value="PPR_rpt"/>
</dbReference>
<dbReference type="Gene3D" id="1.25.40.10">
    <property type="entry name" value="Tetratricopeptide repeat domain"/>
    <property type="match status" value="2"/>
</dbReference>
<dbReference type="PROSITE" id="PS51375">
    <property type="entry name" value="PPR"/>
    <property type="match status" value="3"/>
</dbReference>
<feature type="region of interest" description="Disordered" evidence="3">
    <location>
        <begin position="356"/>
        <end position="443"/>
    </location>
</feature>
<gene>
    <name evidence="5" type="ORF">BGZ96_001930</name>
</gene>
<feature type="compositionally biased region" description="Polar residues" evidence="3">
    <location>
        <begin position="36"/>
        <end position="63"/>
    </location>
</feature>
<feature type="repeat" description="PPR" evidence="2">
    <location>
        <begin position="602"/>
        <end position="636"/>
    </location>
</feature>
<evidence type="ECO:0000313" key="5">
    <source>
        <dbReference type="EMBL" id="KAG0279562.1"/>
    </source>
</evidence>
<keyword evidence="1" id="KW-0677">Repeat</keyword>
<feature type="compositionally biased region" description="Polar residues" evidence="3">
    <location>
        <begin position="107"/>
        <end position="126"/>
    </location>
</feature>